<comment type="similarity">
    <text evidence="1">Belongs to the proteasome subunit p27 family.</text>
</comment>
<name>A0A8H7VL05_9FUNG</name>
<dbReference type="Pfam" id="PF17820">
    <property type="entry name" value="PDZ_6"/>
    <property type="match status" value="1"/>
</dbReference>
<keyword evidence="2" id="KW-0143">Chaperone</keyword>
<gene>
    <name evidence="6" type="ORF">INT45_006544</name>
</gene>
<dbReference type="PANTHER" id="PTHR12651">
    <property type="entry name" value="26S PROTEASOME NON-ATPASE REGULATORY SUBUNIT 9"/>
    <property type="match status" value="1"/>
</dbReference>
<dbReference type="PANTHER" id="PTHR12651:SF1">
    <property type="entry name" value="26S PROTEASOME NON-ATPASE REGULATORY SUBUNIT 9"/>
    <property type="match status" value="1"/>
</dbReference>
<evidence type="ECO:0000313" key="7">
    <source>
        <dbReference type="Proteomes" id="UP000646827"/>
    </source>
</evidence>
<evidence type="ECO:0000256" key="2">
    <source>
        <dbReference type="ARBA" id="ARBA00023186"/>
    </source>
</evidence>
<dbReference type="FunFam" id="2.30.42.10:FF:000107">
    <property type="entry name" value="26S proteasome non-ATPase regulatory subunit 9"/>
    <property type="match status" value="1"/>
</dbReference>
<organism evidence="6 7">
    <name type="scientific">Circinella minor</name>
    <dbReference type="NCBI Taxonomy" id="1195481"/>
    <lineage>
        <taxon>Eukaryota</taxon>
        <taxon>Fungi</taxon>
        <taxon>Fungi incertae sedis</taxon>
        <taxon>Mucoromycota</taxon>
        <taxon>Mucoromycotina</taxon>
        <taxon>Mucoromycetes</taxon>
        <taxon>Mucorales</taxon>
        <taxon>Lichtheimiaceae</taxon>
        <taxon>Circinella</taxon>
    </lineage>
</organism>
<protein>
    <recommendedName>
        <fullName evidence="3">Probable 26S proteasome regulatory subunit p27</fullName>
    </recommendedName>
</protein>
<dbReference type="Pfam" id="PF18265">
    <property type="entry name" value="Nas2_N"/>
    <property type="match status" value="1"/>
</dbReference>
<comment type="caution">
    <text evidence="6">The sequence shown here is derived from an EMBL/GenBank/DDBJ whole genome shotgun (WGS) entry which is preliminary data.</text>
</comment>
<sequence>MGLPVPQDKMSSLVKEAQVLIAKKDDIESQIHELEEGLQLQGVGMDESLIDSSGFPRSDVDVATARTFRNLVHRLRNDHKDIMKEIESALHAVHEETRKQSSTLQQEQKDQGENSTTKMNNNDMEQEDKKVPSKKPFALVNAVAPDSPADKSGLQRNDKVIQFGNIHAENHDRLQALNRLVGQSEDKSIQVIILRNDQSIIELVLTPKKWSGRGTLGCHIVSL</sequence>
<evidence type="ECO:0000256" key="3">
    <source>
        <dbReference type="ARBA" id="ARBA00068021"/>
    </source>
</evidence>
<feature type="domain" description="PDZ" evidence="5">
    <location>
        <begin position="34"/>
        <end position="197"/>
    </location>
</feature>
<dbReference type="GO" id="GO:0005634">
    <property type="term" value="C:nucleus"/>
    <property type="evidence" value="ECO:0007669"/>
    <property type="project" value="TreeGrafter"/>
</dbReference>
<dbReference type="AlphaFoldDB" id="A0A8H7VL05"/>
<keyword evidence="7" id="KW-1185">Reference proteome</keyword>
<dbReference type="SUPFAM" id="SSF50156">
    <property type="entry name" value="PDZ domain-like"/>
    <property type="match status" value="1"/>
</dbReference>
<dbReference type="Gene3D" id="2.30.42.10">
    <property type="match status" value="1"/>
</dbReference>
<dbReference type="InterPro" id="IPR035269">
    <property type="entry name" value="PSMD9"/>
</dbReference>
<evidence type="ECO:0000256" key="4">
    <source>
        <dbReference type="SAM" id="MobiDB-lite"/>
    </source>
</evidence>
<proteinExistence type="inferred from homology"/>
<reference evidence="6 7" key="1">
    <citation type="submission" date="2020-12" db="EMBL/GenBank/DDBJ databases">
        <title>Metabolic potential, ecology and presence of endohyphal bacteria is reflected in genomic diversity of Mucoromycotina.</title>
        <authorList>
            <person name="Muszewska A."/>
            <person name="Okrasinska A."/>
            <person name="Steczkiewicz K."/>
            <person name="Drgas O."/>
            <person name="Orlowska M."/>
            <person name="Perlinska-Lenart U."/>
            <person name="Aleksandrzak-Piekarczyk T."/>
            <person name="Szatraj K."/>
            <person name="Zielenkiewicz U."/>
            <person name="Pilsyk S."/>
            <person name="Malc E."/>
            <person name="Mieczkowski P."/>
            <person name="Kruszewska J.S."/>
            <person name="Biernat P."/>
            <person name="Pawlowska J."/>
        </authorList>
    </citation>
    <scope>NUCLEOTIDE SEQUENCE [LARGE SCALE GENOMIC DNA]</scope>
    <source>
        <strain evidence="6 7">CBS 142.35</strain>
    </source>
</reference>
<feature type="compositionally biased region" description="Polar residues" evidence="4">
    <location>
        <begin position="113"/>
        <end position="123"/>
    </location>
</feature>
<dbReference type="Gene3D" id="6.10.140.1710">
    <property type="match status" value="1"/>
</dbReference>
<dbReference type="EMBL" id="JAEPRB010000142">
    <property type="protein sequence ID" value="KAG2220373.1"/>
    <property type="molecule type" value="Genomic_DNA"/>
</dbReference>
<dbReference type="InterPro" id="IPR041489">
    <property type="entry name" value="PDZ_6"/>
</dbReference>
<dbReference type="SMART" id="SM00228">
    <property type="entry name" value="PDZ"/>
    <property type="match status" value="1"/>
</dbReference>
<evidence type="ECO:0000313" key="6">
    <source>
        <dbReference type="EMBL" id="KAG2220373.1"/>
    </source>
</evidence>
<accession>A0A8H7VL05</accession>
<feature type="region of interest" description="Disordered" evidence="4">
    <location>
        <begin position="95"/>
        <end position="134"/>
    </location>
</feature>
<dbReference type="InterPro" id="IPR036034">
    <property type="entry name" value="PDZ_sf"/>
</dbReference>
<dbReference type="GO" id="GO:0005737">
    <property type="term" value="C:cytoplasm"/>
    <property type="evidence" value="ECO:0007669"/>
    <property type="project" value="TreeGrafter"/>
</dbReference>
<dbReference type="InterPro" id="IPR001478">
    <property type="entry name" value="PDZ"/>
</dbReference>
<dbReference type="Proteomes" id="UP000646827">
    <property type="component" value="Unassembled WGS sequence"/>
</dbReference>
<dbReference type="GO" id="GO:0070682">
    <property type="term" value="P:proteasome regulatory particle assembly"/>
    <property type="evidence" value="ECO:0007669"/>
    <property type="project" value="InterPro"/>
</dbReference>
<dbReference type="OrthoDB" id="72325at2759"/>
<evidence type="ECO:0000256" key="1">
    <source>
        <dbReference type="ARBA" id="ARBA00005256"/>
    </source>
</evidence>
<evidence type="ECO:0000259" key="5">
    <source>
        <dbReference type="SMART" id="SM00228"/>
    </source>
</evidence>
<dbReference type="InterPro" id="IPR040815">
    <property type="entry name" value="Nas2_N"/>
</dbReference>